<sequence>SVSTSERPRTEGKISNDLESLGCEHSEQKLQTKKTKEYFQPAAAALKFKEAGREELAEKFGLSLWLGRIESQQKKKRLNVQKILINYASFSKN</sequence>
<gene>
    <name evidence="2" type="ORF">AVEN_210306_1</name>
</gene>
<dbReference type="EMBL" id="BGPR01002372">
    <property type="protein sequence ID" value="GBM72340.1"/>
    <property type="molecule type" value="Genomic_DNA"/>
</dbReference>
<feature type="non-terminal residue" evidence="2">
    <location>
        <position position="1"/>
    </location>
</feature>
<feature type="region of interest" description="Disordered" evidence="1">
    <location>
        <begin position="1"/>
        <end position="20"/>
    </location>
</feature>
<evidence type="ECO:0000256" key="1">
    <source>
        <dbReference type="SAM" id="MobiDB-lite"/>
    </source>
</evidence>
<protein>
    <submittedName>
        <fullName evidence="2">Uncharacterized protein</fullName>
    </submittedName>
</protein>
<name>A0A4Y2I493_ARAVE</name>
<organism evidence="2 3">
    <name type="scientific">Araneus ventricosus</name>
    <name type="common">Orbweaver spider</name>
    <name type="synonym">Epeira ventricosa</name>
    <dbReference type="NCBI Taxonomy" id="182803"/>
    <lineage>
        <taxon>Eukaryota</taxon>
        <taxon>Metazoa</taxon>
        <taxon>Ecdysozoa</taxon>
        <taxon>Arthropoda</taxon>
        <taxon>Chelicerata</taxon>
        <taxon>Arachnida</taxon>
        <taxon>Araneae</taxon>
        <taxon>Araneomorphae</taxon>
        <taxon>Entelegynae</taxon>
        <taxon>Araneoidea</taxon>
        <taxon>Araneidae</taxon>
        <taxon>Araneus</taxon>
    </lineage>
</organism>
<comment type="caution">
    <text evidence="2">The sequence shown here is derived from an EMBL/GenBank/DDBJ whole genome shotgun (WGS) entry which is preliminary data.</text>
</comment>
<evidence type="ECO:0000313" key="2">
    <source>
        <dbReference type="EMBL" id="GBM72340.1"/>
    </source>
</evidence>
<accession>A0A4Y2I493</accession>
<proteinExistence type="predicted"/>
<dbReference type="Proteomes" id="UP000499080">
    <property type="component" value="Unassembled WGS sequence"/>
</dbReference>
<evidence type="ECO:0000313" key="3">
    <source>
        <dbReference type="Proteomes" id="UP000499080"/>
    </source>
</evidence>
<dbReference type="AlphaFoldDB" id="A0A4Y2I493"/>
<keyword evidence="3" id="KW-1185">Reference proteome</keyword>
<reference evidence="2 3" key="1">
    <citation type="journal article" date="2019" name="Sci. Rep.">
        <title>Orb-weaving spider Araneus ventricosus genome elucidates the spidroin gene catalogue.</title>
        <authorList>
            <person name="Kono N."/>
            <person name="Nakamura H."/>
            <person name="Ohtoshi R."/>
            <person name="Moran D.A.P."/>
            <person name="Shinohara A."/>
            <person name="Yoshida Y."/>
            <person name="Fujiwara M."/>
            <person name="Mori M."/>
            <person name="Tomita M."/>
            <person name="Arakawa K."/>
        </authorList>
    </citation>
    <scope>NUCLEOTIDE SEQUENCE [LARGE SCALE GENOMIC DNA]</scope>
</reference>